<name>A0A0E9V115_ANGAN</name>
<evidence type="ECO:0000313" key="2">
    <source>
        <dbReference type="EMBL" id="JAH71696.1"/>
    </source>
</evidence>
<sequence>MNDFSRHQPFNGLPRLFSPTPKGHCDLSDT</sequence>
<dbReference type="EMBL" id="GBXM01036881">
    <property type="protein sequence ID" value="JAH71696.1"/>
    <property type="molecule type" value="Transcribed_RNA"/>
</dbReference>
<organism evidence="2">
    <name type="scientific">Anguilla anguilla</name>
    <name type="common">European freshwater eel</name>
    <name type="synonym">Muraena anguilla</name>
    <dbReference type="NCBI Taxonomy" id="7936"/>
    <lineage>
        <taxon>Eukaryota</taxon>
        <taxon>Metazoa</taxon>
        <taxon>Chordata</taxon>
        <taxon>Craniata</taxon>
        <taxon>Vertebrata</taxon>
        <taxon>Euteleostomi</taxon>
        <taxon>Actinopterygii</taxon>
        <taxon>Neopterygii</taxon>
        <taxon>Teleostei</taxon>
        <taxon>Anguilliformes</taxon>
        <taxon>Anguillidae</taxon>
        <taxon>Anguilla</taxon>
    </lineage>
</organism>
<accession>A0A0E9V115</accession>
<proteinExistence type="predicted"/>
<reference evidence="2" key="2">
    <citation type="journal article" date="2015" name="Fish Shellfish Immunol.">
        <title>Early steps in the European eel (Anguilla anguilla)-Vibrio vulnificus interaction in the gills: Role of the RtxA13 toxin.</title>
        <authorList>
            <person name="Callol A."/>
            <person name="Pajuelo D."/>
            <person name="Ebbesson L."/>
            <person name="Teles M."/>
            <person name="MacKenzie S."/>
            <person name="Amaro C."/>
        </authorList>
    </citation>
    <scope>NUCLEOTIDE SEQUENCE</scope>
</reference>
<protein>
    <submittedName>
        <fullName evidence="2">Uncharacterized protein</fullName>
    </submittedName>
</protein>
<dbReference type="AlphaFoldDB" id="A0A0E9V115"/>
<reference evidence="2" key="1">
    <citation type="submission" date="2014-11" db="EMBL/GenBank/DDBJ databases">
        <authorList>
            <person name="Amaro Gonzalez C."/>
        </authorList>
    </citation>
    <scope>NUCLEOTIDE SEQUENCE</scope>
</reference>
<feature type="region of interest" description="Disordered" evidence="1">
    <location>
        <begin position="1"/>
        <end position="30"/>
    </location>
</feature>
<evidence type="ECO:0000256" key="1">
    <source>
        <dbReference type="SAM" id="MobiDB-lite"/>
    </source>
</evidence>